<dbReference type="Pfam" id="PF04954">
    <property type="entry name" value="SIP"/>
    <property type="match status" value="1"/>
</dbReference>
<dbReference type="InterPro" id="IPR039261">
    <property type="entry name" value="FNR_nucleotide-bd"/>
</dbReference>
<dbReference type="PANTHER" id="PTHR30157">
    <property type="entry name" value="FERRIC REDUCTASE, NADPH-DEPENDENT"/>
    <property type="match status" value="1"/>
</dbReference>
<dbReference type="PANTHER" id="PTHR30157:SF0">
    <property type="entry name" value="NADPH-DEPENDENT FERRIC-CHELATE REDUCTASE"/>
    <property type="match status" value="1"/>
</dbReference>
<comment type="similarity">
    <text evidence="1">Belongs to the SIP oxidoreductase family.</text>
</comment>
<dbReference type="PROSITE" id="PS51384">
    <property type="entry name" value="FAD_FR"/>
    <property type="match status" value="1"/>
</dbReference>
<dbReference type="RefSeq" id="WP_109460767.1">
    <property type="nucleotide sequence ID" value="NZ_QFBC01000013.1"/>
</dbReference>
<keyword evidence="4" id="KW-1185">Reference proteome</keyword>
<dbReference type="InterPro" id="IPR007037">
    <property type="entry name" value="SIP_rossman_dom"/>
</dbReference>
<dbReference type="AlphaFoldDB" id="A0A2U2DKI8"/>
<feature type="domain" description="FAD-binding FR-type" evidence="2">
    <location>
        <begin position="3"/>
        <end position="129"/>
    </location>
</feature>
<dbReference type="Gene3D" id="3.40.50.80">
    <property type="entry name" value="Nucleotide-binding domain of ferredoxin-NADP reductase (FNR) module"/>
    <property type="match status" value="1"/>
</dbReference>
<sequence length="294" mass="33090">MGKTFHNVTVARHQVLTPGMVRLTFAGEELADFRPTGIGDEYLRLFFPNEETGEVVLPIIDGQGNWSYQDGKPPVRCATYTVRRFDADGREIDIDFVVHEGGVASEWAQKARPGDPMIINNPRGLYAPPEDFAWQLLMCDATGLPALARILEETPRHVTSRLIIEVAGPQDQQALPAHPGATVTWLHGGNGMAPSRLHEVMLALKLPPAPGYIWVAGEQKAVRAIRKYVRQDLKLPAERYKLVAYWIEKRQEWDAAWEALDADVKQQIEAAWSSGRNEEEIRDEVEATLEKYRL</sequence>
<dbReference type="Gene3D" id="2.40.30.10">
    <property type="entry name" value="Translation factors"/>
    <property type="match status" value="1"/>
</dbReference>
<dbReference type="InterPro" id="IPR017927">
    <property type="entry name" value="FAD-bd_FR_type"/>
</dbReference>
<reference evidence="3 4" key="1">
    <citation type="submission" date="2018-05" db="EMBL/GenBank/DDBJ databases">
        <title>The draft genome of strain NS-104.</title>
        <authorList>
            <person name="Hang P."/>
            <person name="Jiang J."/>
        </authorList>
    </citation>
    <scope>NUCLEOTIDE SEQUENCE [LARGE SCALE GENOMIC DNA]</scope>
    <source>
        <strain evidence="3 4">NS-104</strain>
    </source>
</reference>
<comment type="caution">
    <text evidence="3">The sequence shown here is derived from an EMBL/GenBank/DDBJ whole genome shotgun (WGS) entry which is preliminary data.</text>
</comment>
<dbReference type="OrthoDB" id="9814826at2"/>
<organism evidence="3 4">
    <name type="scientific">Metarhizobium album</name>
    <dbReference type="NCBI Taxonomy" id="2182425"/>
    <lineage>
        <taxon>Bacteria</taxon>
        <taxon>Pseudomonadati</taxon>
        <taxon>Pseudomonadota</taxon>
        <taxon>Alphaproteobacteria</taxon>
        <taxon>Hyphomicrobiales</taxon>
        <taxon>Rhizobiaceae</taxon>
        <taxon>Metarhizobium</taxon>
    </lineage>
</organism>
<evidence type="ECO:0000313" key="4">
    <source>
        <dbReference type="Proteomes" id="UP000245252"/>
    </source>
</evidence>
<dbReference type="GO" id="GO:0016491">
    <property type="term" value="F:oxidoreductase activity"/>
    <property type="evidence" value="ECO:0007669"/>
    <property type="project" value="InterPro"/>
</dbReference>
<gene>
    <name evidence="3" type="ORF">DEM27_23160</name>
</gene>
<dbReference type="Proteomes" id="UP000245252">
    <property type="component" value="Unassembled WGS sequence"/>
</dbReference>
<dbReference type="EMBL" id="QFBC01000013">
    <property type="protein sequence ID" value="PWE53826.1"/>
    <property type="molecule type" value="Genomic_DNA"/>
</dbReference>
<dbReference type="SUPFAM" id="SSF63380">
    <property type="entry name" value="Riboflavin synthase domain-like"/>
    <property type="match status" value="1"/>
</dbReference>
<evidence type="ECO:0000256" key="1">
    <source>
        <dbReference type="ARBA" id="ARBA00035644"/>
    </source>
</evidence>
<evidence type="ECO:0000313" key="3">
    <source>
        <dbReference type="EMBL" id="PWE53826.1"/>
    </source>
</evidence>
<accession>A0A2U2DKI8</accession>
<protein>
    <submittedName>
        <fullName evidence="3">Siderophore-interacting protein</fullName>
    </submittedName>
</protein>
<evidence type="ECO:0000259" key="2">
    <source>
        <dbReference type="PROSITE" id="PS51384"/>
    </source>
</evidence>
<dbReference type="CDD" id="cd06193">
    <property type="entry name" value="siderophore_interacting"/>
    <property type="match status" value="1"/>
</dbReference>
<proteinExistence type="inferred from homology"/>
<dbReference type="Pfam" id="PF08021">
    <property type="entry name" value="FAD_binding_9"/>
    <property type="match status" value="1"/>
</dbReference>
<name>A0A2U2DKI8_9HYPH</name>
<dbReference type="InterPro" id="IPR039374">
    <property type="entry name" value="SIP_fam"/>
</dbReference>
<dbReference type="InterPro" id="IPR013113">
    <property type="entry name" value="SIP_FAD-bd"/>
</dbReference>
<dbReference type="InterPro" id="IPR017938">
    <property type="entry name" value="Riboflavin_synthase-like_b-brl"/>
</dbReference>